<protein>
    <submittedName>
        <fullName evidence="1">Uncharacterized protein</fullName>
    </submittedName>
</protein>
<dbReference type="OrthoDB" id="1151181at2"/>
<evidence type="ECO:0000313" key="2">
    <source>
        <dbReference type="Proteomes" id="UP000220828"/>
    </source>
</evidence>
<comment type="caution">
    <text evidence="1">The sequence shown here is derived from an EMBL/GenBank/DDBJ whole genome shotgun (WGS) entry which is preliminary data.</text>
</comment>
<reference evidence="1 2" key="1">
    <citation type="submission" date="2017-09" db="EMBL/GenBank/DDBJ databases">
        <title>Whole genomes of Flavobacteriaceae.</title>
        <authorList>
            <person name="Stine C."/>
            <person name="Li C."/>
            <person name="Tadesse D."/>
        </authorList>
    </citation>
    <scope>NUCLEOTIDE SEQUENCE [LARGE SCALE GENOMIC DNA]</scope>
    <source>
        <strain evidence="1 2">ATCC 35036</strain>
    </source>
</reference>
<gene>
    <name evidence="1" type="ORF">B0A77_02360</name>
</gene>
<name>A0A2H3KLF4_9FLAO</name>
<dbReference type="EMBL" id="PCMW01000014">
    <property type="protein sequence ID" value="PDS26478.1"/>
    <property type="molecule type" value="Genomic_DNA"/>
</dbReference>
<dbReference type="Proteomes" id="UP000220828">
    <property type="component" value="Unassembled WGS sequence"/>
</dbReference>
<organism evidence="1 2">
    <name type="scientific">Flavobacterium branchiophilum</name>
    <dbReference type="NCBI Taxonomy" id="55197"/>
    <lineage>
        <taxon>Bacteria</taxon>
        <taxon>Pseudomonadati</taxon>
        <taxon>Bacteroidota</taxon>
        <taxon>Flavobacteriia</taxon>
        <taxon>Flavobacteriales</taxon>
        <taxon>Flavobacteriaceae</taxon>
        <taxon>Flavobacterium</taxon>
    </lineage>
</organism>
<dbReference type="RefSeq" id="WP_097553423.1">
    <property type="nucleotide sequence ID" value="NZ_PCMW01000014.1"/>
</dbReference>
<evidence type="ECO:0000313" key="1">
    <source>
        <dbReference type="EMBL" id="PDS26478.1"/>
    </source>
</evidence>
<dbReference type="AlphaFoldDB" id="A0A2H3KLF4"/>
<proteinExistence type="predicted"/>
<sequence length="168" mass="18633">MEADNDFAGAIKKLAETSDEVYAKVCEVLEVNQSEKTVDVKPIDDTAEIFNVRLQAESETGGLVLFPKKGSAVLVVFINKNSAAVVNTSEIEKFELAIDGVKLQIDKTGFLLRKENETLRKLMIDLLRAIQQMSFTLSTPDTINGSTTLLNNKAQFTNIETRFNAFLK</sequence>
<accession>A0A2H3KLF4</accession>